<reference evidence="1 2" key="1">
    <citation type="submission" date="2016-12" db="EMBL/GenBank/DDBJ databases">
        <title>Genomic comparison of strains in the 'Actinomyces naeslundii' group.</title>
        <authorList>
            <person name="Mughal S.R."/>
            <person name="Do T."/>
            <person name="Gilbert S.C."/>
            <person name="Witherden E.A."/>
            <person name="Didelot X."/>
            <person name="Beighton D."/>
        </authorList>
    </citation>
    <scope>NUCLEOTIDE SEQUENCE [LARGE SCALE GENOMIC DNA]</scope>
    <source>
        <strain evidence="1 2">S64C</strain>
    </source>
</reference>
<gene>
    <name evidence="1" type="ORF">BKH32_01330</name>
</gene>
<dbReference type="Proteomes" id="UP000185736">
    <property type="component" value="Unassembled WGS sequence"/>
</dbReference>
<name>A0A1Q8I449_9ACTO</name>
<dbReference type="EMBL" id="MSGO01000005">
    <property type="protein sequence ID" value="OLL15877.1"/>
    <property type="molecule type" value="Genomic_DNA"/>
</dbReference>
<evidence type="ECO:0000313" key="1">
    <source>
        <dbReference type="EMBL" id="OLL15877.1"/>
    </source>
</evidence>
<organism evidence="1 2">
    <name type="scientific">Actinomyces oris</name>
    <dbReference type="NCBI Taxonomy" id="544580"/>
    <lineage>
        <taxon>Bacteria</taxon>
        <taxon>Bacillati</taxon>
        <taxon>Actinomycetota</taxon>
        <taxon>Actinomycetes</taxon>
        <taxon>Actinomycetales</taxon>
        <taxon>Actinomycetaceae</taxon>
        <taxon>Actinomyces</taxon>
    </lineage>
</organism>
<protein>
    <submittedName>
        <fullName evidence="1">Uncharacterized protein</fullName>
    </submittedName>
</protein>
<accession>A0A1Q8I449</accession>
<dbReference type="AlphaFoldDB" id="A0A1Q8I449"/>
<evidence type="ECO:0000313" key="2">
    <source>
        <dbReference type="Proteomes" id="UP000185736"/>
    </source>
</evidence>
<sequence>MSRARLDADDAASLLRELAWLRKRGGFTAARLVHAPIVDEVLRGSLEDSFERLRHRFVSAIHSLSESGSEQDEPLVGVLLAAFALSPETAGSGSLLERRRAMATRLGCSMETIASREEAGLRLLHSRLVAGRYAQAPLVLDVPEMHGGIVYEETTTLIVVEQRRWRGTVEHYRLANMAGELDFVTISRSYPAHVTAQPGGEFSVNSRPVEGAGWNDHFWHIDPATGRRTPMHDATRYDLAFRLEPLPGEEPTTPISLASRAFHARSLLATIQVRFIGEVPSSIWQFTGASPFARPQAANQYNRTHLDAQQRATLTQRDVHGGLFSGFGWEW</sequence>
<proteinExistence type="predicted"/>
<dbReference type="RefSeq" id="WP_075248269.1">
    <property type="nucleotide sequence ID" value="NZ_MSGO01000005.1"/>
</dbReference>
<comment type="caution">
    <text evidence="1">The sequence shown here is derived from an EMBL/GenBank/DDBJ whole genome shotgun (WGS) entry which is preliminary data.</text>
</comment>